<sequence length="121" mass="13838">MVKLAWRLQILHLRCMNRIHLMVKALQTVKMKVDPHSCKIQGKNFVINADRKPLDTARTAANVAWSKTSIISYITLPMYALVAQMGSHMNWHNAVKKRHGKGGSVPKPRRRKHDSFGDLLE</sequence>
<reference evidence="1 2" key="1">
    <citation type="journal article" date="2021" name="Hortic Res">
        <title>High-quality reference genome and annotation aids understanding of berry development for evergreen blueberry (Vaccinium darrowii).</title>
        <authorList>
            <person name="Yu J."/>
            <person name="Hulse-Kemp A.M."/>
            <person name="Babiker E."/>
            <person name="Staton M."/>
        </authorList>
    </citation>
    <scope>NUCLEOTIDE SEQUENCE [LARGE SCALE GENOMIC DNA]</scope>
    <source>
        <strain evidence="2">cv. NJ 8807/NJ 8810</strain>
        <tissue evidence="1">Young leaf</tissue>
    </source>
</reference>
<evidence type="ECO:0000313" key="1">
    <source>
        <dbReference type="EMBL" id="KAH7858738.1"/>
    </source>
</evidence>
<dbReference type="Proteomes" id="UP000828048">
    <property type="component" value="Chromosome 3"/>
</dbReference>
<name>A0ACB7YYY9_9ERIC</name>
<protein>
    <submittedName>
        <fullName evidence="1">Uncharacterized protein</fullName>
    </submittedName>
</protein>
<comment type="caution">
    <text evidence="1">The sequence shown here is derived from an EMBL/GenBank/DDBJ whole genome shotgun (WGS) entry which is preliminary data.</text>
</comment>
<proteinExistence type="predicted"/>
<keyword evidence="2" id="KW-1185">Reference proteome</keyword>
<dbReference type="EMBL" id="CM037153">
    <property type="protein sequence ID" value="KAH7858738.1"/>
    <property type="molecule type" value="Genomic_DNA"/>
</dbReference>
<organism evidence="1 2">
    <name type="scientific">Vaccinium darrowii</name>
    <dbReference type="NCBI Taxonomy" id="229202"/>
    <lineage>
        <taxon>Eukaryota</taxon>
        <taxon>Viridiplantae</taxon>
        <taxon>Streptophyta</taxon>
        <taxon>Embryophyta</taxon>
        <taxon>Tracheophyta</taxon>
        <taxon>Spermatophyta</taxon>
        <taxon>Magnoliopsida</taxon>
        <taxon>eudicotyledons</taxon>
        <taxon>Gunneridae</taxon>
        <taxon>Pentapetalae</taxon>
        <taxon>asterids</taxon>
        <taxon>Ericales</taxon>
        <taxon>Ericaceae</taxon>
        <taxon>Vaccinioideae</taxon>
        <taxon>Vaccinieae</taxon>
        <taxon>Vaccinium</taxon>
    </lineage>
</organism>
<evidence type="ECO:0000313" key="2">
    <source>
        <dbReference type="Proteomes" id="UP000828048"/>
    </source>
</evidence>
<gene>
    <name evidence="1" type="ORF">Vadar_027360</name>
</gene>
<accession>A0ACB7YYY9</accession>